<dbReference type="Pfam" id="PF03466">
    <property type="entry name" value="LysR_substrate"/>
    <property type="match status" value="1"/>
</dbReference>
<dbReference type="Gene3D" id="3.40.190.290">
    <property type="match status" value="1"/>
</dbReference>
<comment type="similarity">
    <text evidence="1">Belongs to the LysR transcriptional regulatory family.</text>
</comment>
<dbReference type="InterPro" id="IPR058163">
    <property type="entry name" value="LysR-type_TF_proteobact-type"/>
</dbReference>
<dbReference type="CDD" id="cd08422">
    <property type="entry name" value="PBP2_CrgA_like"/>
    <property type="match status" value="1"/>
</dbReference>
<gene>
    <name evidence="6" type="ORF">L2764_19360</name>
</gene>
<dbReference type="InterPro" id="IPR005119">
    <property type="entry name" value="LysR_subst-bd"/>
</dbReference>
<dbReference type="InterPro" id="IPR036388">
    <property type="entry name" value="WH-like_DNA-bd_sf"/>
</dbReference>
<dbReference type="PRINTS" id="PR00039">
    <property type="entry name" value="HTHLYSR"/>
</dbReference>
<keyword evidence="7" id="KW-1185">Reference proteome</keyword>
<reference evidence="6 7" key="1">
    <citation type="submission" date="2022-01" db="EMBL/GenBank/DDBJ databases">
        <title>Whole genome-based taxonomy of the Shewanellaceae.</title>
        <authorList>
            <person name="Martin-Rodriguez A.J."/>
        </authorList>
    </citation>
    <scope>NUCLEOTIDE SEQUENCE [LARGE SCALE GENOMIC DNA]</scope>
    <source>
        <strain evidence="6 7">DSM 17177</strain>
    </source>
</reference>
<dbReference type="EMBL" id="JAKIKS010000095">
    <property type="protein sequence ID" value="MCL1126586.1"/>
    <property type="molecule type" value="Genomic_DNA"/>
</dbReference>
<evidence type="ECO:0000256" key="4">
    <source>
        <dbReference type="ARBA" id="ARBA00023163"/>
    </source>
</evidence>
<organism evidence="6 7">
    <name type="scientific">Shewanella surugensis</name>
    <dbReference type="NCBI Taxonomy" id="212020"/>
    <lineage>
        <taxon>Bacteria</taxon>
        <taxon>Pseudomonadati</taxon>
        <taxon>Pseudomonadota</taxon>
        <taxon>Gammaproteobacteria</taxon>
        <taxon>Alteromonadales</taxon>
        <taxon>Shewanellaceae</taxon>
        <taxon>Shewanella</taxon>
    </lineage>
</organism>
<dbReference type="Gene3D" id="1.10.10.10">
    <property type="entry name" value="Winged helix-like DNA-binding domain superfamily/Winged helix DNA-binding domain"/>
    <property type="match status" value="1"/>
</dbReference>
<dbReference type="PANTHER" id="PTHR30537">
    <property type="entry name" value="HTH-TYPE TRANSCRIPTIONAL REGULATOR"/>
    <property type="match status" value="1"/>
</dbReference>
<evidence type="ECO:0000259" key="5">
    <source>
        <dbReference type="PROSITE" id="PS50931"/>
    </source>
</evidence>
<dbReference type="Pfam" id="PF00126">
    <property type="entry name" value="HTH_1"/>
    <property type="match status" value="1"/>
</dbReference>
<dbReference type="SUPFAM" id="SSF46785">
    <property type="entry name" value="Winged helix' DNA-binding domain"/>
    <property type="match status" value="1"/>
</dbReference>
<dbReference type="PANTHER" id="PTHR30537:SF66">
    <property type="entry name" value="IRON-REGULATED VIRULENCE REGULATORY PROTEIN IRGB"/>
    <property type="match status" value="1"/>
</dbReference>
<name>A0ABT0LFW1_9GAMM</name>
<dbReference type="PROSITE" id="PS50931">
    <property type="entry name" value="HTH_LYSR"/>
    <property type="match status" value="1"/>
</dbReference>
<keyword evidence="4" id="KW-0804">Transcription</keyword>
<keyword evidence="3" id="KW-0238">DNA-binding</keyword>
<evidence type="ECO:0000313" key="7">
    <source>
        <dbReference type="Proteomes" id="UP001203423"/>
    </source>
</evidence>
<evidence type="ECO:0000256" key="2">
    <source>
        <dbReference type="ARBA" id="ARBA00023015"/>
    </source>
</evidence>
<proteinExistence type="inferred from homology"/>
<dbReference type="Proteomes" id="UP001203423">
    <property type="component" value="Unassembled WGS sequence"/>
</dbReference>
<protein>
    <submittedName>
        <fullName evidence="6">LysR family transcriptional regulator</fullName>
    </submittedName>
</protein>
<accession>A0ABT0LFW1</accession>
<dbReference type="InterPro" id="IPR036390">
    <property type="entry name" value="WH_DNA-bd_sf"/>
</dbReference>
<evidence type="ECO:0000313" key="6">
    <source>
        <dbReference type="EMBL" id="MCL1126586.1"/>
    </source>
</evidence>
<evidence type="ECO:0000256" key="3">
    <source>
        <dbReference type="ARBA" id="ARBA00023125"/>
    </source>
</evidence>
<keyword evidence="2" id="KW-0805">Transcription regulation</keyword>
<dbReference type="RefSeq" id="WP_248942003.1">
    <property type="nucleotide sequence ID" value="NZ_JAKIKS010000095.1"/>
</dbReference>
<comment type="caution">
    <text evidence="6">The sequence shown here is derived from an EMBL/GenBank/DDBJ whole genome shotgun (WGS) entry which is preliminary data.</text>
</comment>
<dbReference type="SUPFAM" id="SSF53850">
    <property type="entry name" value="Periplasmic binding protein-like II"/>
    <property type="match status" value="1"/>
</dbReference>
<evidence type="ECO:0000256" key="1">
    <source>
        <dbReference type="ARBA" id="ARBA00009437"/>
    </source>
</evidence>
<sequence length="307" mass="34785">MIKNLMKDIRKMVIFVQVANKASFTAAANSLDLGKSVVSEHISQLEAELGVRLFNRSTRQISLTEAGQIFLLHCEQMLKQAQAAQESVQNLRLQPKGTLRVSTTLDYGINYLSNILPQFNLLYPDLNLELIYDNTLTDLVAEQIDLAIRIGKPKDSSLKYRLLSKTHMTLVASPQYLEQKGIPKQLADLMYHRWIGLNTFPSPINLTGHNLHIQKYGQQKIKESISLKAKYSTNSPTANYALVQQHMGIAMLPDFTVKQGLLDGDIIQVLPHYHFLEGDIFALYPYTRQLPTKTRLLLDFIANSYPN</sequence>
<dbReference type="InterPro" id="IPR000847">
    <property type="entry name" value="LysR_HTH_N"/>
</dbReference>
<feature type="domain" description="HTH lysR-type" evidence="5">
    <location>
        <begin position="8"/>
        <end position="64"/>
    </location>
</feature>